<evidence type="ECO:0000259" key="4">
    <source>
        <dbReference type="Pfam" id="PF00535"/>
    </source>
</evidence>
<reference evidence="5 6" key="1">
    <citation type="submission" date="2023-07" db="EMBL/GenBank/DDBJ databases">
        <title>Novel species of Thermanaerothrix with wide hydrolytic capabilities.</title>
        <authorList>
            <person name="Zayulina K.S."/>
            <person name="Podosokorskaya O.A."/>
            <person name="Elcheninov A.G."/>
        </authorList>
    </citation>
    <scope>NUCLEOTIDE SEQUENCE [LARGE SCALE GENOMIC DNA]</scope>
    <source>
        <strain evidence="5 6">4228-RoL</strain>
    </source>
</reference>
<dbReference type="SUPFAM" id="SSF53448">
    <property type="entry name" value="Nucleotide-diphospho-sugar transferases"/>
    <property type="match status" value="1"/>
</dbReference>
<dbReference type="InterPro" id="IPR029044">
    <property type="entry name" value="Nucleotide-diphossugar_trans"/>
</dbReference>
<dbReference type="InterPro" id="IPR039528">
    <property type="entry name" value="DPM1-like"/>
</dbReference>
<keyword evidence="6" id="KW-1185">Reference proteome</keyword>
<dbReference type="PANTHER" id="PTHR43398:SF1">
    <property type="entry name" value="DOLICHOL-PHOSPHATE MANNOSYLTRANSFERASE SUBUNIT 1"/>
    <property type="match status" value="1"/>
</dbReference>
<accession>A0ABU3NMM6</accession>
<feature type="domain" description="Glycosyltransferase 2-like" evidence="4">
    <location>
        <begin position="5"/>
        <end position="170"/>
    </location>
</feature>
<comment type="caution">
    <text evidence="5">The sequence shown here is derived from an EMBL/GenBank/DDBJ whole genome shotgun (WGS) entry which is preliminary data.</text>
</comment>
<evidence type="ECO:0000313" key="6">
    <source>
        <dbReference type="Proteomes" id="UP001254165"/>
    </source>
</evidence>
<dbReference type="Proteomes" id="UP001254165">
    <property type="component" value="Unassembled WGS sequence"/>
</dbReference>
<dbReference type="Gene3D" id="3.90.550.10">
    <property type="entry name" value="Spore Coat Polysaccharide Biosynthesis Protein SpsA, Chain A"/>
    <property type="match status" value="1"/>
</dbReference>
<keyword evidence="2" id="KW-0328">Glycosyltransferase</keyword>
<proteinExistence type="inferred from homology"/>
<dbReference type="CDD" id="cd06442">
    <property type="entry name" value="DPM1_like"/>
    <property type="match status" value="1"/>
</dbReference>
<evidence type="ECO:0000256" key="3">
    <source>
        <dbReference type="ARBA" id="ARBA00022679"/>
    </source>
</evidence>
<evidence type="ECO:0000256" key="2">
    <source>
        <dbReference type="ARBA" id="ARBA00022676"/>
    </source>
</evidence>
<dbReference type="InterPro" id="IPR001173">
    <property type="entry name" value="Glyco_trans_2-like"/>
</dbReference>
<sequence>MRITLVIPTYNEAENLPHLAEALFDLPLPELRLLVVDDASPDGTGQIAEGLNARWPGRVRVLHRAGKLGLGTAYIQGFRLAMEEADAIGQMDADFSHPPAKVVELAAALETCDLAIGSRYVPGGSLDERWPFWRRWLSGFGNAYARTILGLPLRDATGGFRLWRREALQRLPLERVRSNGYVFQVEMAYLAHLYGLRIREIPIHFADRRWGQSKMNLRIQVEAAYRVWLLLSQYADIRQQRKSVQSKPSTR</sequence>
<dbReference type="EMBL" id="JAUHMF010000001">
    <property type="protein sequence ID" value="MDT8898091.1"/>
    <property type="molecule type" value="Genomic_DNA"/>
</dbReference>
<organism evidence="5 6">
    <name type="scientific">Thermanaerothrix solaris</name>
    <dbReference type="NCBI Taxonomy" id="3058434"/>
    <lineage>
        <taxon>Bacteria</taxon>
        <taxon>Bacillati</taxon>
        <taxon>Chloroflexota</taxon>
        <taxon>Anaerolineae</taxon>
        <taxon>Anaerolineales</taxon>
        <taxon>Anaerolineaceae</taxon>
        <taxon>Thermanaerothrix</taxon>
    </lineage>
</organism>
<name>A0ABU3NMM6_9CHLR</name>
<dbReference type="Pfam" id="PF00535">
    <property type="entry name" value="Glycos_transf_2"/>
    <property type="match status" value="1"/>
</dbReference>
<gene>
    <name evidence="5" type="ORF">QYE77_07395</name>
</gene>
<protein>
    <submittedName>
        <fullName evidence="5">Polyprenol monophosphomannose synthase</fullName>
    </submittedName>
</protein>
<evidence type="ECO:0000313" key="5">
    <source>
        <dbReference type="EMBL" id="MDT8898091.1"/>
    </source>
</evidence>
<dbReference type="PANTHER" id="PTHR43398">
    <property type="entry name" value="DOLICHOL-PHOSPHATE MANNOSYLTRANSFERASE SUBUNIT 1"/>
    <property type="match status" value="1"/>
</dbReference>
<keyword evidence="3" id="KW-0808">Transferase</keyword>
<evidence type="ECO:0000256" key="1">
    <source>
        <dbReference type="ARBA" id="ARBA00006739"/>
    </source>
</evidence>
<comment type="similarity">
    <text evidence="1">Belongs to the glycosyltransferase 2 family.</text>
</comment>
<dbReference type="RefSeq" id="WP_315624737.1">
    <property type="nucleotide sequence ID" value="NZ_JAUHMF010000001.1"/>
</dbReference>